<evidence type="ECO:0000256" key="3">
    <source>
        <dbReference type="ARBA" id="ARBA00022840"/>
    </source>
</evidence>
<evidence type="ECO:0000256" key="4">
    <source>
        <dbReference type="ARBA" id="ARBA00022917"/>
    </source>
</evidence>
<reference evidence="7" key="1">
    <citation type="journal article" date="2014" name="Front. Microbiol.">
        <title>High frequency of phylogenetically diverse reductive dehalogenase-homologous genes in deep subseafloor sedimentary metagenomes.</title>
        <authorList>
            <person name="Kawai M."/>
            <person name="Futagami T."/>
            <person name="Toyoda A."/>
            <person name="Takaki Y."/>
            <person name="Nishi S."/>
            <person name="Hori S."/>
            <person name="Arai W."/>
            <person name="Tsubouchi T."/>
            <person name="Morono Y."/>
            <person name="Uchiyama I."/>
            <person name="Ito T."/>
            <person name="Fujiyama A."/>
            <person name="Inagaki F."/>
            <person name="Takami H."/>
        </authorList>
    </citation>
    <scope>NUCLEOTIDE SEQUENCE</scope>
    <source>
        <strain evidence="7">Expedition CK06-06</strain>
    </source>
</reference>
<dbReference type="Gene3D" id="3.30.930.10">
    <property type="entry name" value="Bira Bifunctional Protein, Domain 2"/>
    <property type="match status" value="1"/>
</dbReference>
<dbReference type="EMBL" id="BARS01054161">
    <property type="protein sequence ID" value="GAG46178.1"/>
    <property type="molecule type" value="Genomic_DNA"/>
</dbReference>
<name>X0YBS9_9ZZZZ</name>
<gene>
    <name evidence="7" type="ORF">S01H1_80236</name>
</gene>
<organism evidence="7">
    <name type="scientific">marine sediment metagenome</name>
    <dbReference type="NCBI Taxonomy" id="412755"/>
    <lineage>
        <taxon>unclassified sequences</taxon>
        <taxon>metagenomes</taxon>
        <taxon>ecological metagenomes</taxon>
    </lineage>
</organism>
<evidence type="ECO:0000259" key="6">
    <source>
        <dbReference type="Pfam" id="PF01409"/>
    </source>
</evidence>
<feature type="domain" description="Phenylalanyl-tRNA synthetase" evidence="6">
    <location>
        <begin position="160"/>
        <end position="221"/>
    </location>
</feature>
<evidence type="ECO:0000256" key="2">
    <source>
        <dbReference type="ARBA" id="ARBA00022741"/>
    </source>
</evidence>
<evidence type="ECO:0000256" key="1">
    <source>
        <dbReference type="ARBA" id="ARBA00022598"/>
    </source>
</evidence>
<dbReference type="GO" id="GO:0004812">
    <property type="term" value="F:aminoacyl-tRNA ligase activity"/>
    <property type="evidence" value="ECO:0007669"/>
    <property type="project" value="UniProtKB-KW"/>
</dbReference>
<dbReference type="Pfam" id="PF01409">
    <property type="entry name" value="tRNA-synt_2d"/>
    <property type="match status" value="1"/>
</dbReference>
<feature type="non-terminal residue" evidence="7">
    <location>
        <position position="1"/>
    </location>
</feature>
<dbReference type="GO" id="GO:0000049">
    <property type="term" value="F:tRNA binding"/>
    <property type="evidence" value="ECO:0007669"/>
    <property type="project" value="InterPro"/>
</dbReference>
<proteinExistence type="predicted"/>
<dbReference type="GO" id="GO:0043039">
    <property type="term" value="P:tRNA aminoacylation"/>
    <property type="evidence" value="ECO:0007669"/>
    <property type="project" value="InterPro"/>
</dbReference>
<keyword evidence="3" id="KW-0067">ATP-binding</keyword>
<keyword evidence="4" id="KW-0648">Protein biosynthesis</keyword>
<dbReference type="AlphaFoldDB" id="X0YBS9"/>
<evidence type="ECO:0000256" key="5">
    <source>
        <dbReference type="ARBA" id="ARBA00023146"/>
    </source>
</evidence>
<keyword evidence="1" id="KW-0436">Ligase</keyword>
<feature type="non-terminal residue" evidence="7">
    <location>
        <position position="221"/>
    </location>
</feature>
<accession>X0YBS9</accession>
<dbReference type="InterPro" id="IPR045864">
    <property type="entry name" value="aa-tRNA-synth_II/BPL/LPL"/>
</dbReference>
<dbReference type="InterPro" id="IPR002319">
    <property type="entry name" value="Phenylalanyl-tRNA_Synthase"/>
</dbReference>
<evidence type="ECO:0000313" key="7">
    <source>
        <dbReference type="EMBL" id="GAG46178.1"/>
    </source>
</evidence>
<keyword evidence="5" id="KW-0030">Aminoacyl-tRNA synthetase</keyword>
<comment type="caution">
    <text evidence="7">The sequence shown here is derived from an EMBL/GenBank/DDBJ whole genome shotgun (WGS) entry which is preliminary data.</text>
</comment>
<protein>
    <recommendedName>
        <fullName evidence="6">Phenylalanyl-tRNA synthetase domain-containing protein</fullName>
    </recommendedName>
</protein>
<keyword evidence="2" id="KW-0547">Nucleotide-binding</keyword>
<sequence>EFLELTEEGLEYAKEGLPERNLITLLGMRKRKLSYLEEKIKNFPIALVWTRKNGWANIKNGYLEITDKGSEILGKRTTEEETISSLSKGRKRIYEFDKEIVNTLKRRSLIKIKTEIKKEISLTDLGKRILPKIKIKEDIGQLTPKMIISREWKKKNLRAYDISLPTSKIHPAKRHYMTQVIEYIRRIWLEMGFKEMTGPIVEVSFWNFDALYQPQDHPARD</sequence>
<dbReference type="SUPFAM" id="SSF55681">
    <property type="entry name" value="Class II aaRS and biotin synthetases"/>
    <property type="match status" value="1"/>
</dbReference>
<dbReference type="GO" id="GO:0006412">
    <property type="term" value="P:translation"/>
    <property type="evidence" value="ECO:0007669"/>
    <property type="project" value="UniProtKB-KW"/>
</dbReference>
<dbReference type="GO" id="GO:0005524">
    <property type="term" value="F:ATP binding"/>
    <property type="evidence" value="ECO:0007669"/>
    <property type="project" value="UniProtKB-KW"/>
</dbReference>